<evidence type="ECO:0000313" key="4">
    <source>
        <dbReference type="Proteomes" id="UP000244727"/>
    </source>
</evidence>
<dbReference type="EMBL" id="CP028858">
    <property type="protein sequence ID" value="AWB26641.1"/>
    <property type="molecule type" value="Genomic_DNA"/>
</dbReference>
<dbReference type="AlphaFoldDB" id="A0A2R4WYM8"/>
<evidence type="ECO:0000259" key="2">
    <source>
        <dbReference type="Pfam" id="PF04014"/>
    </source>
</evidence>
<reference evidence="3 4" key="1">
    <citation type="submission" date="2018-04" db="EMBL/GenBank/DDBJ databases">
        <title>Halococcoides cellulosivorans gen. nov., sp. nov., an extremely halophilic cellulose-utilizing haloarchaeon from hypersaline lakes.</title>
        <authorList>
            <person name="Sorokin D.Y."/>
            <person name="Toshchakov S.V."/>
            <person name="Samarov N.I."/>
            <person name="Korzhenkov A."/>
            <person name="Kublanov I.V."/>
        </authorList>
    </citation>
    <scope>NUCLEOTIDE SEQUENCE [LARGE SCALE GENOMIC DNA]</scope>
    <source>
        <strain evidence="3 4">HArcel1</strain>
    </source>
</reference>
<dbReference type="GO" id="GO:0003677">
    <property type="term" value="F:DNA binding"/>
    <property type="evidence" value="ECO:0007669"/>
    <property type="project" value="InterPro"/>
</dbReference>
<organism evidence="3 4">
    <name type="scientific">Halococcoides cellulosivorans</name>
    <dbReference type="NCBI Taxonomy" id="1679096"/>
    <lineage>
        <taxon>Archaea</taxon>
        <taxon>Methanobacteriati</taxon>
        <taxon>Methanobacteriota</taxon>
        <taxon>Stenosarchaea group</taxon>
        <taxon>Halobacteria</taxon>
        <taxon>Halobacteriales</taxon>
        <taxon>Haloarculaceae</taxon>
        <taxon>Halococcoides</taxon>
    </lineage>
</organism>
<protein>
    <submittedName>
        <fullName evidence="3">AbrB family transcriptional regulator</fullName>
    </submittedName>
</protein>
<dbReference type="SUPFAM" id="SSF89447">
    <property type="entry name" value="AbrB/MazE/MraZ-like"/>
    <property type="match status" value="1"/>
</dbReference>
<proteinExistence type="predicted"/>
<sequence>MSGDDVDAVSTVQGTRTVIPTRVRRELDIEAGDRLRWHLESDDRIRVEVVTQPGGTFAKFDGYDRTEPTDATSDHDTWGCDDT</sequence>
<evidence type="ECO:0000256" key="1">
    <source>
        <dbReference type="SAM" id="MobiDB-lite"/>
    </source>
</evidence>
<name>A0A2R4WYM8_9EURY</name>
<dbReference type="Pfam" id="PF04014">
    <property type="entry name" value="MazE_antitoxin"/>
    <property type="match status" value="1"/>
</dbReference>
<gene>
    <name evidence="3" type="ORF">HARCEL1_02395</name>
</gene>
<dbReference type="RefSeq" id="WP_108381010.1">
    <property type="nucleotide sequence ID" value="NZ_CP028858.1"/>
</dbReference>
<accession>A0A2R4WYM8</accession>
<feature type="domain" description="SpoVT-AbrB" evidence="2">
    <location>
        <begin position="18"/>
        <end position="49"/>
    </location>
</feature>
<dbReference type="InterPro" id="IPR037914">
    <property type="entry name" value="SpoVT-AbrB_sf"/>
</dbReference>
<dbReference type="KEGG" id="harc:HARCEL1_02395"/>
<keyword evidence="4" id="KW-1185">Reference proteome</keyword>
<evidence type="ECO:0000313" key="3">
    <source>
        <dbReference type="EMBL" id="AWB26641.1"/>
    </source>
</evidence>
<dbReference type="GeneID" id="36511320"/>
<feature type="compositionally biased region" description="Basic and acidic residues" evidence="1">
    <location>
        <begin position="61"/>
        <end position="83"/>
    </location>
</feature>
<dbReference type="Proteomes" id="UP000244727">
    <property type="component" value="Chromosome"/>
</dbReference>
<feature type="region of interest" description="Disordered" evidence="1">
    <location>
        <begin position="59"/>
        <end position="83"/>
    </location>
</feature>
<dbReference type="InterPro" id="IPR007159">
    <property type="entry name" value="SpoVT-AbrB_dom"/>
</dbReference>